<dbReference type="AlphaFoldDB" id="A0A916BEK5"/>
<accession>A0A916BEK5</accession>
<comment type="caution">
    <text evidence="1">The sequence shown here is derived from an EMBL/GenBank/DDBJ whole genome shotgun (WGS) entry which is preliminary data.</text>
</comment>
<organism evidence="1 2">
    <name type="scientific">Candidatus Nitrotoga fabula</name>
    <dbReference type="NCBI Taxonomy" id="2182327"/>
    <lineage>
        <taxon>Bacteria</taxon>
        <taxon>Pseudomonadati</taxon>
        <taxon>Pseudomonadota</taxon>
        <taxon>Betaproteobacteria</taxon>
        <taxon>Nitrosomonadales</taxon>
        <taxon>Gallionellaceae</taxon>
        <taxon>Candidatus Nitrotoga</taxon>
    </lineage>
</organism>
<keyword evidence="2" id="KW-1185">Reference proteome</keyword>
<name>A0A916BEK5_9PROT</name>
<dbReference type="Proteomes" id="UP000675882">
    <property type="component" value="Unassembled WGS sequence"/>
</dbReference>
<dbReference type="RefSeq" id="WP_213036389.1">
    <property type="nucleotide sequence ID" value="NZ_CAJNBL010000031.1"/>
</dbReference>
<dbReference type="EMBL" id="CAJNBL010000031">
    <property type="protein sequence ID" value="CAE6727772.1"/>
    <property type="molecule type" value="Genomic_DNA"/>
</dbReference>
<sequence length="204" mass="23198">MIQGTLNIKEQHGDLFDPNAARSLLDQLLSDSRLYTQSKDYKELLDFVIRLRNFAPFNAMLLQVQKPGLSYAAFECDWRERFGRTPRKDARPLLILWPFCPVALVYDVMDTEGDPIPVDVASFFAQGAITDGQFKTFEKLIGRKGIKWCWFDGGDQNAGSIRITKRAVSINEPAQYEILLRPHEVSTGGIFDPWVLKEAHHPLG</sequence>
<protein>
    <submittedName>
        <fullName evidence="1">Uncharacterized protein</fullName>
    </submittedName>
</protein>
<proteinExistence type="predicted"/>
<gene>
    <name evidence="1" type="ORF">NTGZN8_370011</name>
</gene>
<evidence type="ECO:0000313" key="2">
    <source>
        <dbReference type="Proteomes" id="UP000675882"/>
    </source>
</evidence>
<reference evidence="1" key="1">
    <citation type="submission" date="2021-02" db="EMBL/GenBank/DDBJ databases">
        <authorList>
            <person name="Han P."/>
        </authorList>
    </citation>
    <scope>NUCLEOTIDE SEQUENCE</scope>
    <source>
        <strain evidence="1">Candidatus Nitrotoga sp. ZN8</strain>
    </source>
</reference>
<evidence type="ECO:0000313" key="1">
    <source>
        <dbReference type="EMBL" id="CAE6727772.1"/>
    </source>
</evidence>